<sequence>MKTETVTPVAVPPNRTQDILAGLSIAGLLLPEAVAYSSIAALPPQAGGIALFAGLVCYGLLGTSRFAIVSATSSSAAVLAAATASLTGDDPALRLSLAFGLVLITGVLFVLAGLFKLGGVT</sequence>
<dbReference type="InterPro" id="IPR001902">
    <property type="entry name" value="SLC26A/SulP_fam"/>
</dbReference>
<keyword evidence="2 5" id="KW-0812">Transmembrane</keyword>
<accession>A0ABY2U082</accession>
<name>A0ABY2U082_9PSED</name>
<reference evidence="7 8" key="1">
    <citation type="submission" date="2019-05" db="EMBL/GenBank/DDBJ databases">
        <title>Pseudomonas edaphica sp. nov., isolated from rhizospheric soil of Cistus ladanifer L. in Spain.</title>
        <authorList>
            <person name="Peix A."/>
        </authorList>
    </citation>
    <scope>NUCLEOTIDE SEQUENCE [LARGE SCALE GENOMIC DNA]</scope>
    <source>
        <strain evidence="7 8">RD25</strain>
    </source>
</reference>
<evidence type="ECO:0000256" key="1">
    <source>
        <dbReference type="ARBA" id="ARBA00004141"/>
    </source>
</evidence>
<evidence type="ECO:0000313" key="8">
    <source>
        <dbReference type="Proteomes" id="UP000304941"/>
    </source>
</evidence>
<dbReference type="PANTHER" id="PTHR11814">
    <property type="entry name" value="SULFATE TRANSPORTER"/>
    <property type="match status" value="1"/>
</dbReference>
<proteinExistence type="predicted"/>
<organism evidence="7 8">
    <name type="scientific">Pseudomonas edaphica</name>
    <dbReference type="NCBI Taxonomy" id="2006980"/>
    <lineage>
        <taxon>Bacteria</taxon>
        <taxon>Pseudomonadati</taxon>
        <taxon>Pseudomonadota</taxon>
        <taxon>Gammaproteobacteria</taxon>
        <taxon>Pseudomonadales</taxon>
        <taxon>Pseudomonadaceae</taxon>
        <taxon>Pseudomonas</taxon>
    </lineage>
</organism>
<feature type="transmembrane region" description="Helical" evidence="5">
    <location>
        <begin position="66"/>
        <end position="86"/>
    </location>
</feature>
<feature type="transmembrane region" description="Helical" evidence="5">
    <location>
        <begin position="92"/>
        <end position="115"/>
    </location>
</feature>
<dbReference type="RefSeq" id="WP_240792789.1">
    <property type="nucleotide sequence ID" value="NZ_VBVZ01000422.1"/>
</dbReference>
<dbReference type="Proteomes" id="UP000304941">
    <property type="component" value="Unassembled WGS sequence"/>
</dbReference>
<feature type="transmembrane region" description="Helical" evidence="5">
    <location>
        <begin position="45"/>
        <end position="61"/>
    </location>
</feature>
<evidence type="ECO:0000256" key="3">
    <source>
        <dbReference type="ARBA" id="ARBA00022989"/>
    </source>
</evidence>
<comment type="caution">
    <text evidence="7">The sequence shown here is derived from an EMBL/GenBank/DDBJ whole genome shotgun (WGS) entry which is preliminary data.</text>
</comment>
<protein>
    <recommendedName>
        <fullName evidence="6">SLC26A/SulP transporter domain-containing protein</fullName>
    </recommendedName>
</protein>
<gene>
    <name evidence="7" type="ORF">FEM54_23075</name>
</gene>
<dbReference type="EMBL" id="VBVZ01000422">
    <property type="protein sequence ID" value="TLG89189.1"/>
    <property type="molecule type" value="Genomic_DNA"/>
</dbReference>
<keyword evidence="3 5" id="KW-1133">Transmembrane helix</keyword>
<keyword evidence="8" id="KW-1185">Reference proteome</keyword>
<comment type="subcellular location">
    <subcellularLocation>
        <location evidence="1">Membrane</location>
        <topology evidence="1">Multi-pass membrane protein</topology>
    </subcellularLocation>
</comment>
<dbReference type="Pfam" id="PF00916">
    <property type="entry name" value="Sulfate_transp"/>
    <property type="match status" value="1"/>
</dbReference>
<evidence type="ECO:0000256" key="5">
    <source>
        <dbReference type="SAM" id="Phobius"/>
    </source>
</evidence>
<feature type="non-terminal residue" evidence="7">
    <location>
        <position position="121"/>
    </location>
</feature>
<evidence type="ECO:0000256" key="2">
    <source>
        <dbReference type="ARBA" id="ARBA00022692"/>
    </source>
</evidence>
<dbReference type="InterPro" id="IPR011547">
    <property type="entry name" value="SLC26A/SulP_dom"/>
</dbReference>
<keyword evidence="4 5" id="KW-0472">Membrane</keyword>
<evidence type="ECO:0000259" key="6">
    <source>
        <dbReference type="Pfam" id="PF00916"/>
    </source>
</evidence>
<feature type="domain" description="SLC26A/SulP transporter" evidence="6">
    <location>
        <begin position="17"/>
        <end position="120"/>
    </location>
</feature>
<evidence type="ECO:0000256" key="4">
    <source>
        <dbReference type="ARBA" id="ARBA00023136"/>
    </source>
</evidence>
<evidence type="ECO:0000313" key="7">
    <source>
        <dbReference type="EMBL" id="TLG89189.1"/>
    </source>
</evidence>